<dbReference type="SUPFAM" id="SSF101821">
    <property type="entry name" value="Aminopeptidase/glucanase lid domain"/>
    <property type="match status" value="1"/>
</dbReference>
<feature type="active site" description="Proton acceptor" evidence="7">
    <location>
        <position position="211"/>
    </location>
</feature>
<dbReference type="EC" id="3.4.11.7" evidence="9"/>
<evidence type="ECO:0000256" key="4">
    <source>
        <dbReference type="ARBA" id="ARBA00022723"/>
    </source>
</evidence>
<proteinExistence type="inferred from homology"/>
<keyword evidence="5 9" id="KW-0378">Hydrolase</keyword>
<evidence type="ECO:0000313" key="9">
    <source>
        <dbReference type="EMBL" id="MDO5457304.1"/>
    </source>
</evidence>
<dbReference type="SUPFAM" id="SSF53187">
    <property type="entry name" value="Zn-dependent exopeptidases"/>
    <property type="match status" value="1"/>
</dbReference>
<feature type="binding site" evidence="8">
    <location>
        <position position="212"/>
    </location>
    <ligand>
        <name>Zn(2+)</name>
        <dbReference type="ChEBI" id="CHEBI:29105"/>
        <label>2</label>
    </ligand>
</feature>
<dbReference type="CDD" id="cd05656">
    <property type="entry name" value="M42_Frv"/>
    <property type="match status" value="1"/>
</dbReference>
<dbReference type="GO" id="GO:0006508">
    <property type="term" value="P:proteolysis"/>
    <property type="evidence" value="ECO:0007669"/>
    <property type="project" value="UniProtKB-KW"/>
</dbReference>
<protein>
    <submittedName>
        <fullName evidence="9">Glutamyl aminopeptidase</fullName>
        <ecNumber evidence="9">3.4.11.7</ecNumber>
    </submittedName>
</protein>
<evidence type="ECO:0000256" key="2">
    <source>
        <dbReference type="ARBA" id="ARBA00022438"/>
    </source>
</evidence>
<dbReference type="Proteomes" id="UP001171751">
    <property type="component" value="Unassembled WGS sequence"/>
</dbReference>
<evidence type="ECO:0000313" key="10">
    <source>
        <dbReference type="Proteomes" id="UP001171751"/>
    </source>
</evidence>
<accession>A0AA43ZS08</accession>
<evidence type="ECO:0000256" key="7">
    <source>
        <dbReference type="PIRSR" id="PIRSR001123-1"/>
    </source>
</evidence>
<dbReference type="InterPro" id="IPR008007">
    <property type="entry name" value="Peptidase_M42"/>
</dbReference>
<reference evidence="9" key="1">
    <citation type="submission" date="2023-07" db="EMBL/GenBank/DDBJ databases">
        <title>Between Cages and Wild: Unraveling the Impact of Captivity on Animal Microbiomes and Antimicrobial Resistance.</title>
        <authorList>
            <person name="Schmartz G.P."/>
            <person name="Rehner J."/>
            <person name="Schuff M.J."/>
            <person name="Becker S.L."/>
            <person name="Kravczyk M."/>
            <person name="Gurevich A."/>
            <person name="Francke R."/>
            <person name="Mueller R."/>
            <person name="Keller V."/>
            <person name="Keller A."/>
        </authorList>
    </citation>
    <scope>NUCLEOTIDE SEQUENCE</scope>
    <source>
        <strain evidence="9">S39M_St_73</strain>
    </source>
</reference>
<evidence type="ECO:0000256" key="3">
    <source>
        <dbReference type="ARBA" id="ARBA00022670"/>
    </source>
</evidence>
<dbReference type="InterPro" id="IPR023367">
    <property type="entry name" value="Peptidase_M42_dom2"/>
</dbReference>
<keyword evidence="4 8" id="KW-0479">Metal-binding</keyword>
<evidence type="ECO:0000256" key="6">
    <source>
        <dbReference type="PIRNR" id="PIRNR001123"/>
    </source>
</evidence>
<keyword evidence="3" id="KW-0645">Protease</keyword>
<feature type="binding site" evidence="8">
    <location>
        <position position="179"/>
    </location>
    <ligand>
        <name>Zn(2+)</name>
        <dbReference type="ChEBI" id="CHEBI:29105"/>
        <label>1</label>
    </ligand>
</feature>
<dbReference type="InterPro" id="IPR017538">
    <property type="entry name" value="Pept_M42_glutamyl_aminopept"/>
</dbReference>
<evidence type="ECO:0000256" key="8">
    <source>
        <dbReference type="PIRSR" id="PIRSR001123-2"/>
    </source>
</evidence>
<comment type="similarity">
    <text evidence="1 6">Belongs to the peptidase M42 family.</text>
</comment>
<dbReference type="InterPro" id="IPR051464">
    <property type="entry name" value="Peptidase_M42_aminopept"/>
</dbReference>
<sequence>MNNSSFQLIKELMDLQATSGAEDQVREYLKKNIHDKVDELVTDGLGSLFGVKHAKKKDAPVVMVAAHMDEVGFMVESIKSNGLLSVVSLGGWNMQVVSAQRFTLQTEQGDFPVVSSSVPPHLLKDKNQTPELSQLSFDGGFSSKEEAESFGVRPGDAIVPDAETIPMANSSRVLGKAFDNRYGVAMVIDLLRNLANVDLDYTLVAGATVQEEVGLRGAKSAVELIKPDFFIAVDASPANDISGSKEAMGQLGEGFLVRVQDPGMLTPRKIIRWMVGLAEEHKINYQYYFAKGGTDAVAAQVGHTGIPSCVIGCPARYIHTHQSIFDMKDYESAKEIILTVIKDLNKNKIKEFQTF</sequence>
<dbReference type="PANTHER" id="PTHR32481:SF0">
    <property type="entry name" value="AMINOPEPTIDASE YPDE-RELATED"/>
    <property type="match status" value="1"/>
</dbReference>
<keyword evidence="10" id="KW-1185">Reference proteome</keyword>
<dbReference type="Gene3D" id="2.40.30.40">
    <property type="entry name" value="Peptidase M42, domain 2"/>
    <property type="match status" value="1"/>
</dbReference>
<dbReference type="NCBIfam" id="TIGR03107">
    <property type="entry name" value="glu_aminopep"/>
    <property type="match status" value="1"/>
</dbReference>
<dbReference type="PANTHER" id="PTHR32481">
    <property type="entry name" value="AMINOPEPTIDASE"/>
    <property type="match status" value="1"/>
</dbReference>
<dbReference type="AlphaFoldDB" id="A0AA43ZS08"/>
<dbReference type="EMBL" id="JAUNQW010000008">
    <property type="protein sequence ID" value="MDO5457304.1"/>
    <property type="molecule type" value="Genomic_DNA"/>
</dbReference>
<name>A0AA43ZS08_9LACT</name>
<gene>
    <name evidence="9" type="primary">pepA</name>
    <name evidence="9" type="ORF">Q4F26_03080</name>
</gene>
<feature type="binding site" evidence="8">
    <location>
        <position position="234"/>
    </location>
    <ligand>
        <name>Zn(2+)</name>
        <dbReference type="ChEBI" id="CHEBI:29105"/>
        <label>1</label>
    </ligand>
</feature>
<keyword evidence="2 9" id="KW-0031">Aminopeptidase</keyword>
<evidence type="ECO:0000256" key="1">
    <source>
        <dbReference type="ARBA" id="ARBA00006272"/>
    </source>
</evidence>
<dbReference type="Gene3D" id="3.40.630.10">
    <property type="entry name" value="Zn peptidases"/>
    <property type="match status" value="1"/>
</dbReference>
<feature type="binding site" evidence="8">
    <location>
        <position position="319"/>
    </location>
    <ligand>
        <name>Zn(2+)</name>
        <dbReference type="ChEBI" id="CHEBI:29105"/>
        <label>2</label>
    </ligand>
</feature>
<evidence type="ECO:0000256" key="5">
    <source>
        <dbReference type="ARBA" id="ARBA00022801"/>
    </source>
</evidence>
<comment type="cofactor">
    <cofactor evidence="8">
        <name>a divalent metal cation</name>
        <dbReference type="ChEBI" id="CHEBI:60240"/>
    </cofactor>
    <text evidence="8">Binds 2 divalent metal cations per subunit.</text>
</comment>
<dbReference type="GO" id="GO:0004230">
    <property type="term" value="F:glutamyl aminopeptidase activity"/>
    <property type="evidence" value="ECO:0007669"/>
    <property type="project" value="UniProtKB-EC"/>
</dbReference>
<dbReference type="Pfam" id="PF05343">
    <property type="entry name" value="Peptidase_M42"/>
    <property type="match status" value="1"/>
</dbReference>
<feature type="binding site" evidence="8">
    <location>
        <position position="67"/>
    </location>
    <ligand>
        <name>Zn(2+)</name>
        <dbReference type="ChEBI" id="CHEBI:29105"/>
        <label>1</label>
    </ligand>
</feature>
<organism evidence="9 10">
    <name type="scientific">Atopococcus tabaci</name>
    <dbReference type="NCBI Taxonomy" id="269774"/>
    <lineage>
        <taxon>Bacteria</taxon>
        <taxon>Bacillati</taxon>
        <taxon>Bacillota</taxon>
        <taxon>Bacilli</taxon>
        <taxon>Lactobacillales</taxon>
        <taxon>Carnobacteriaceae</taxon>
        <taxon>Atopococcus</taxon>
    </lineage>
</organism>
<feature type="binding site" evidence="8">
    <location>
        <position position="179"/>
    </location>
    <ligand>
        <name>Zn(2+)</name>
        <dbReference type="ChEBI" id="CHEBI:29105"/>
        <label>2</label>
    </ligand>
</feature>
<dbReference type="GO" id="GO:0046872">
    <property type="term" value="F:metal ion binding"/>
    <property type="evidence" value="ECO:0007669"/>
    <property type="project" value="UniProtKB-UniRule"/>
</dbReference>
<dbReference type="PIRSF" id="PIRSF001123">
    <property type="entry name" value="PepA_GA"/>
    <property type="match status" value="1"/>
</dbReference>
<comment type="caution">
    <text evidence="9">The sequence shown here is derived from an EMBL/GenBank/DDBJ whole genome shotgun (WGS) entry which is preliminary data.</text>
</comment>